<evidence type="ECO:0000256" key="4">
    <source>
        <dbReference type="ARBA" id="ARBA00023002"/>
    </source>
</evidence>
<keyword evidence="5" id="KW-0408">Iron</keyword>
<dbReference type="SUPFAM" id="SSF50022">
    <property type="entry name" value="ISP domain"/>
    <property type="match status" value="1"/>
</dbReference>
<evidence type="ECO:0000313" key="9">
    <source>
        <dbReference type="Proteomes" id="UP000015527"/>
    </source>
</evidence>
<organism evidence="8 9">
    <name type="scientific">Novosphingobium lindaniclasticum LE124</name>
    <dbReference type="NCBI Taxonomy" id="1096930"/>
    <lineage>
        <taxon>Bacteria</taxon>
        <taxon>Pseudomonadati</taxon>
        <taxon>Pseudomonadota</taxon>
        <taxon>Alphaproteobacteria</taxon>
        <taxon>Sphingomonadales</taxon>
        <taxon>Sphingomonadaceae</taxon>
        <taxon>Novosphingobium</taxon>
    </lineage>
</organism>
<accession>T0IR41</accession>
<evidence type="ECO:0000256" key="5">
    <source>
        <dbReference type="ARBA" id="ARBA00023004"/>
    </source>
</evidence>
<dbReference type="PATRIC" id="fig|1096930.3.peg.2585"/>
<dbReference type="AlphaFoldDB" id="T0IR41"/>
<keyword evidence="9" id="KW-1185">Reference proteome</keyword>
<dbReference type="GO" id="GO:0051537">
    <property type="term" value="F:2 iron, 2 sulfur cluster binding"/>
    <property type="evidence" value="ECO:0007669"/>
    <property type="project" value="UniProtKB-KW"/>
</dbReference>
<protein>
    <recommendedName>
        <fullName evidence="7">Rieske domain-containing protein</fullName>
    </recommendedName>
</protein>
<keyword evidence="4" id="KW-0560">Oxidoreductase</keyword>
<evidence type="ECO:0000313" key="8">
    <source>
        <dbReference type="EMBL" id="EQB14300.1"/>
    </source>
</evidence>
<keyword evidence="6" id="KW-0411">Iron-sulfur</keyword>
<dbReference type="Pfam" id="PF00355">
    <property type="entry name" value="Rieske"/>
    <property type="match status" value="1"/>
</dbReference>
<dbReference type="PROSITE" id="PS51296">
    <property type="entry name" value="RIESKE"/>
    <property type="match status" value="1"/>
</dbReference>
<dbReference type="PANTHER" id="PTHR43756:SF1">
    <property type="entry name" value="3-PHENYLPROPIONATE_CINNAMIC ACID DIOXYGENASE SUBUNIT ALPHA"/>
    <property type="match status" value="1"/>
</dbReference>
<dbReference type="Gene3D" id="2.102.10.10">
    <property type="entry name" value="Rieske [2Fe-2S] iron-sulphur domain"/>
    <property type="match status" value="1"/>
</dbReference>
<dbReference type="GO" id="GO:0005506">
    <property type="term" value="F:iron ion binding"/>
    <property type="evidence" value="ECO:0007669"/>
    <property type="project" value="InterPro"/>
</dbReference>
<sequence length="417" mass="47735">MTTAAIETPPAKCWPEDGITRVPAWIYSDPDIYAREMQTFHYGKTWNFVGLDCEVPEPGSFKRSWVGERPVIMVRDHDGTINVVENRCAHRGSLICWETRGKARDLSCPYHHWSYDLKGNLMGLPFLRGAQGKGGMPRGFDKSQHGLTRLRVAVRGGTVWATYSEDTLSFEEYTGPEILERLDRLVSRRPLRLVGYSRQMVKSNWKLYWENSRDPYHATLMHPFLSTFGILRTDGDYHSVPLEGGKHEYTYSQFDPELRNRTSEASQQIKSISNDLKIQDTEVVTSVIDEFNDGMMGAFQLFPTVLVQQYFNCLVVRHMIPKGPGAHELAWTYFGYADDDEKMRELRLKQSNLVGPAGFVSLEDSEVLSLMQPVVESRPDSQQVLEMGGHGTGAQSTMMTETLIRAFYEFYRREMKL</sequence>
<dbReference type="RefSeq" id="WP_021234425.1">
    <property type="nucleotide sequence ID" value="NZ_ATHL01000082.1"/>
</dbReference>
<keyword evidence="3" id="KW-0479">Metal-binding</keyword>
<evidence type="ECO:0000256" key="6">
    <source>
        <dbReference type="ARBA" id="ARBA00023014"/>
    </source>
</evidence>
<evidence type="ECO:0000259" key="7">
    <source>
        <dbReference type="PROSITE" id="PS51296"/>
    </source>
</evidence>
<dbReference type="EMBL" id="ATHL01000082">
    <property type="protein sequence ID" value="EQB14300.1"/>
    <property type="molecule type" value="Genomic_DNA"/>
</dbReference>
<dbReference type="PANTHER" id="PTHR43756">
    <property type="entry name" value="CHOLINE MONOOXYGENASE, CHLOROPLASTIC"/>
    <property type="match status" value="1"/>
</dbReference>
<dbReference type="Proteomes" id="UP000015527">
    <property type="component" value="Unassembled WGS sequence"/>
</dbReference>
<dbReference type="OrthoDB" id="7456916at2"/>
<feature type="domain" description="Rieske" evidence="7">
    <location>
        <begin position="46"/>
        <end position="161"/>
    </location>
</feature>
<dbReference type="SUPFAM" id="SSF55961">
    <property type="entry name" value="Bet v1-like"/>
    <property type="match status" value="1"/>
</dbReference>
<dbReference type="InterPro" id="IPR001663">
    <property type="entry name" value="Rng_hydr_dOase-A"/>
</dbReference>
<gene>
    <name evidence="8" type="ORF">L284_12965</name>
</gene>
<proteinExistence type="inferred from homology"/>
<evidence type="ECO:0000256" key="2">
    <source>
        <dbReference type="ARBA" id="ARBA00022714"/>
    </source>
</evidence>
<dbReference type="PRINTS" id="PR00090">
    <property type="entry name" value="RNGDIOXGNASE"/>
</dbReference>
<evidence type="ECO:0000256" key="1">
    <source>
        <dbReference type="ARBA" id="ARBA00008751"/>
    </source>
</evidence>
<dbReference type="Pfam" id="PF00848">
    <property type="entry name" value="Ring_hydroxyl_A"/>
    <property type="match status" value="1"/>
</dbReference>
<dbReference type="GO" id="GO:0016491">
    <property type="term" value="F:oxidoreductase activity"/>
    <property type="evidence" value="ECO:0007669"/>
    <property type="project" value="UniProtKB-KW"/>
</dbReference>
<name>T0IR41_9SPHN</name>
<comment type="caution">
    <text evidence="8">The sequence shown here is derived from an EMBL/GenBank/DDBJ whole genome shotgun (WGS) entry which is preliminary data.</text>
</comment>
<reference evidence="8 9" key="1">
    <citation type="journal article" date="2013" name="Genome Announc.">
        <title>Genome Sequence of Novosphingobium lindaniclasticum LE124T, Isolated from a Hexachlorocyclohexane Dumpsite.</title>
        <authorList>
            <person name="Saxena A."/>
            <person name="Nayyar N."/>
            <person name="Sangwan N."/>
            <person name="Kumari R."/>
            <person name="Khurana J.P."/>
            <person name="Lal R."/>
        </authorList>
    </citation>
    <scope>NUCLEOTIDE SEQUENCE [LARGE SCALE GENOMIC DNA]</scope>
    <source>
        <strain evidence="8 9">LE124</strain>
    </source>
</reference>
<dbReference type="eggNOG" id="COG4638">
    <property type="taxonomic scope" value="Bacteria"/>
</dbReference>
<keyword evidence="2" id="KW-0001">2Fe-2S</keyword>
<dbReference type="Gene3D" id="3.90.380.10">
    <property type="entry name" value="Naphthalene 1,2-dioxygenase Alpha Subunit, Chain A, domain 1"/>
    <property type="match status" value="1"/>
</dbReference>
<dbReference type="InterPro" id="IPR015879">
    <property type="entry name" value="Ring_hydroxy_dOase_asu_C_dom"/>
</dbReference>
<comment type="similarity">
    <text evidence="1">Belongs to the bacterial ring-hydroxylating dioxygenase alpha subunit family.</text>
</comment>
<evidence type="ECO:0000256" key="3">
    <source>
        <dbReference type="ARBA" id="ARBA00022723"/>
    </source>
</evidence>
<dbReference type="InterPro" id="IPR017941">
    <property type="entry name" value="Rieske_2Fe-2S"/>
</dbReference>
<dbReference type="InterPro" id="IPR036922">
    <property type="entry name" value="Rieske_2Fe-2S_sf"/>
</dbReference>